<keyword evidence="4 7" id="KW-0238">DNA-binding</keyword>
<dbReference type="Proteomes" id="UP000694414">
    <property type="component" value="Unplaced"/>
</dbReference>
<evidence type="ECO:0000256" key="5">
    <source>
        <dbReference type="ARBA" id="ARBA00023163"/>
    </source>
</evidence>
<dbReference type="GO" id="GO:0000978">
    <property type="term" value="F:RNA polymerase II cis-regulatory region sequence-specific DNA binding"/>
    <property type="evidence" value="ECO:0007669"/>
    <property type="project" value="TreeGrafter"/>
</dbReference>
<evidence type="ECO:0000313" key="10">
    <source>
        <dbReference type="Proteomes" id="UP000694414"/>
    </source>
</evidence>
<dbReference type="Pfam" id="PF18016">
    <property type="entry name" value="SAM_3"/>
    <property type="match status" value="1"/>
</dbReference>
<evidence type="ECO:0000256" key="2">
    <source>
        <dbReference type="ARBA" id="ARBA00010852"/>
    </source>
</evidence>
<dbReference type="Pfam" id="PF04516">
    <property type="entry name" value="CP2"/>
    <property type="match status" value="1"/>
</dbReference>
<dbReference type="PANTHER" id="PTHR11037">
    <property type="entry name" value="TRANSCRIPTION FACTOR CP2"/>
    <property type="match status" value="1"/>
</dbReference>
<dbReference type="InterPro" id="IPR013761">
    <property type="entry name" value="SAM/pointed_sf"/>
</dbReference>
<sequence>MDRAGSQHCPPLPGREPLPLPYLKQEELPDILSAEPPCPVFQYVLCAATSPAMKQQEETLTYLNQGHSYEVQLLCNPKLGDATQCPRLLKSVVRVVFHDRRLQYMEQQQLDRWRWSRPGDRILDIDVPLSVGVIEPQVLPSQLNTVEFHWDPTKKTSLFLQIHCISTEFTPRKKGGEKGVPFCLQIDTFKPSDKGLLPEHLHSAGCLIKVFKPKGADRKLKTDREKIEKQPLHERDKYQTPRASTVFLEVCRSPWPEPPRRPLSPTGLFPFSLVTRSWVQGVTWTAPFLPQDLNPGASISKTQQWLHQHRFSSYCRVLANFTGTDLRKLTRQDLIQICGAADGIRLFNTLRARCWVLPIRHRLTLYVAQEASRQENEVPENSDSGFYQEISLDELSAVELMGKLAELLALPANQIHRLFHQGPGGILILLSDQVVQNLKDESHFVAMVKKGRDFGVREVCLAGPRKGDETV</sequence>
<protein>
    <recommendedName>
        <fullName evidence="8">Grh/CP2 DB domain-containing protein</fullName>
    </recommendedName>
</protein>
<dbReference type="AlphaFoldDB" id="A0A8C8ZEL9"/>
<dbReference type="InterPro" id="IPR057520">
    <property type="entry name" value="GRHL1/CP2_C"/>
</dbReference>
<dbReference type="PROSITE" id="PS51968">
    <property type="entry name" value="GRH_CP2_DB"/>
    <property type="match status" value="1"/>
</dbReference>
<comment type="subcellular location">
    <subcellularLocation>
        <location evidence="1 7">Nucleus</location>
    </subcellularLocation>
</comment>
<dbReference type="InterPro" id="IPR040167">
    <property type="entry name" value="TF_CP2-like"/>
</dbReference>
<keyword evidence="6 7" id="KW-0539">Nucleus</keyword>
<keyword evidence="5" id="KW-0804">Transcription</keyword>
<dbReference type="SUPFAM" id="SSF47769">
    <property type="entry name" value="SAM/Pointed domain"/>
    <property type="match status" value="1"/>
</dbReference>
<keyword evidence="10" id="KW-1185">Reference proteome</keyword>
<evidence type="ECO:0000256" key="1">
    <source>
        <dbReference type="ARBA" id="ARBA00004123"/>
    </source>
</evidence>
<feature type="domain" description="Grh/CP2 DB" evidence="8">
    <location>
        <begin position="37"/>
        <end position="274"/>
    </location>
</feature>
<dbReference type="Gene3D" id="1.10.150.50">
    <property type="entry name" value="Transcription Factor, Ets-1"/>
    <property type="match status" value="1"/>
</dbReference>
<dbReference type="PANTHER" id="PTHR11037:SF12">
    <property type="entry name" value="GRH_CP2 DB DOMAIN-CONTAINING PROTEIN"/>
    <property type="match status" value="1"/>
</dbReference>
<name>A0A8C8ZEL9_PROSS</name>
<keyword evidence="3" id="KW-0805">Transcription regulation</keyword>
<dbReference type="Ensembl" id="ENSPSMT00000014707.1">
    <property type="protein sequence ID" value="ENSPSMP00000012613.1"/>
    <property type="gene ID" value="ENSPSMG00000008969.1"/>
</dbReference>
<reference evidence="9" key="2">
    <citation type="submission" date="2025-09" db="UniProtKB">
        <authorList>
            <consortium name="Ensembl"/>
        </authorList>
    </citation>
    <scope>IDENTIFICATION</scope>
</reference>
<evidence type="ECO:0000313" key="9">
    <source>
        <dbReference type="Ensembl" id="ENSPSMP00000012613.1"/>
    </source>
</evidence>
<evidence type="ECO:0000256" key="7">
    <source>
        <dbReference type="PROSITE-ProRule" id="PRU01313"/>
    </source>
</evidence>
<dbReference type="GO" id="GO:0005634">
    <property type="term" value="C:nucleus"/>
    <property type="evidence" value="ECO:0007669"/>
    <property type="project" value="UniProtKB-SubCell"/>
</dbReference>
<dbReference type="FunFam" id="1.10.150.50:FF:000079">
    <property type="entry name" value="transcription factor CP2-like protein 1 isoform X1"/>
    <property type="match status" value="1"/>
</dbReference>
<proteinExistence type="inferred from homology"/>
<dbReference type="InterPro" id="IPR007604">
    <property type="entry name" value="CP2"/>
</dbReference>
<reference evidence="9" key="1">
    <citation type="submission" date="2025-08" db="UniProtKB">
        <authorList>
            <consortium name="Ensembl"/>
        </authorList>
    </citation>
    <scope>IDENTIFICATION</scope>
</reference>
<organism evidence="9 10">
    <name type="scientific">Prolemur simus</name>
    <name type="common">Greater bamboo lemur</name>
    <name type="synonym">Hapalemur simus</name>
    <dbReference type="NCBI Taxonomy" id="1328070"/>
    <lineage>
        <taxon>Eukaryota</taxon>
        <taxon>Metazoa</taxon>
        <taxon>Chordata</taxon>
        <taxon>Craniata</taxon>
        <taxon>Vertebrata</taxon>
        <taxon>Euteleostomi</taxon>
        <taxon>Mammalia</taxon>
        <taxon>Eutheria</taxon>
        <taxon>Euarchontoglires</taxon>
        <taxon>Primates</taxon>
        <taxon>Strepsirrhini</taxon>
        <taxon>Lemuriformes</taxon>
        <taxon>Lemuridae</taxon>
        <taxon>Prolemur</taxon>
    </lineage>
</organism>
<dbReference type="GO" id="GO:0001228">
    <property type="term" value="F:DNA-binding transcription activator activity, RNA polymerase II-specific"/>
    <property type="evidence" value="ECO:0007669"/>
    <property type="project" value="TreeGrafter"/>
</dbReference>
<evidence type="ECO:0000256" key="4">
    <source>
        <dbReference type="ARBA" id="ARBA00023125"/>
    </source>
</evidence>
<evidence type="ECO:0000256" key="3">
    <source>
        <dbReference type="ARBA" id="ARBA00023015"/>
    </source>
</evidence>
<evidence type="ECO:0000259" key="8">
    <source>
        <dbReference type="PROSITE" id="PS51968"/>
    </source>
</evidence>
<evidence type="ECO:0000256" key="6">
    <source>
        <dbReference type="ARBA" id="ARBA00023242"/>
    </source>
</evidence>
<comment type="similarity">
    <text evidence="2">Belongs to the grh/CP2 family. CP2 subfamily.</text>
</comment>
<dbReference type="Pfam" id="PF25416">
    <property type="entry name" value="GRHL1_C"/>
    <property type="match status" value="1"/>
</dbReference>
<dbReference type="GeneTree" id="ENSGT00940000164844"/>
<accession>A0A8C8ZEL9</accession>
<dbReference type="InterPro" id="IPR041418">
    <property type="entry name" value="SAM_3"/>
</dbReference>